<protein>
    <submittedName>
        <fullName evidence="3">Uncharacterized protein</fullName>
    </submittedName>
</protein>
<sequence>MKILSMIAFAMTALGSMGACTQSAHGVPEQEDRKLPTRGLSG</sequence>
<proteinExistence type="predicted"/>
<feature type="chain" id="PRO_5011494486" evidence="2">
    <location>
        <begin position="20"/>
        <end position="42"/>
    </location>
</feature>
<evidence type="ECO:0000256" key="2">
    <source>
        <dbReference type="SAM" id="SignalP"/>
    </source>
</evidence>
<accession>A0A1G5KQ63</accession>
<dbReference type="STRING" id="549386.SAMN02927923_03475"/>
<dbReference type="PROSITE" id="PS51257">
    <property type="entry name" value="PROKAR_LIPOPROTEIN"/>
    <property type="match status" value="1"/>
</dbReference>
<gene>
    <name evidence="3" type="ORF">SAMN02927923_03475</name>
</gene>
<evidence type="ECO:0000256" key="1">
    <source>
        <dbReference type="SAM" id="MobiDB-lite"/>
    </source>
</evidence>
<name>A0A1G5KQ63_9HYPH</name>
<evidence type="ECO:0000313" key="4">
    <source>
        <dbReference type="Proteomes" id="UP000199569"/>
    </source>
</evidence>
<reference evidence="3 4" key="1">
    <citation type="submission" date="2016-10" db="EMBL/GenBank/DDBJ databases">
        <authorList>
            <person name="de Groot N.N."/>
        </authorList>
    </citation>
    <scope>NUCLEOTIDE SEQUENCE [LARGE SCALE GENOMIC DNA]</scope>
    <source>
        <strain evidence="3 4">CGMCC 1.7666</strain>
    </source>
</reference>
<dbReference type="AlphaFoldDB" id="A0A1G5KQ63"/>
<feature type="region of interest" description="Disordered" evidence="1">
    <location>
        <begin position="21"/>
        <end position="42"/>
    </location>
</feature>
<keyword evidence="2" id="KW-0732">Signal</keyword>
<dbReference type="Proteomes" id="UP000199569">
    <property type="component" value="Unassembled WGS sequence"/>
</dbReference>
<evidence type="ECO:0000313" key="3">
    <source>
        <dbReference type="EMBL" id="SCZ02341.1"/>
    </source>
</evidence>
<keyword evidence="4" id="KW-1185">Reference proteome</keyword>
<feature type="signal peptide" evidence="2">
    <location>
        <begin position="1"/>
        <end position="19"/>
    </location>
</feature>
<dbReference type="EMBL" id="FMVJ01000011">
    <property type="protein sequence ID" value="SCZ02341.1"/>
    <property type="molecule type" value="Genomic_DNA"/>
</dbReference>
<organism evidence="3 4">
    <name type="scientific">Microvirga guangxiensis</name>
    <dbReference type="NCBI Taxonomy" id="549386"/>
    <lineage>
        <taxon>Bacteria</taxon>
        <taxon>Pseudomonadati</taxon>
        <taxon>Pseudomonadota</taxon>
        <taxon>Alphaproteobacteria</taxon>
        <taxon>Hyphomicrobiales</taxon>
        <taxon>Methylobacteriaceae</taxon>
        <taxon>Microvirga</taxon>
    </lineage>
</organism>